<reference evidence="1 2" key="1">
    <citation type="submission" date="2020-07" db="EMBL/GenBank/DDBJ databases">
        <title>Sequencing the genomes of 1000 actinobacteria strains.</title>
        <authorList>
            <person name="Klenk H.-P."/>
        </authorList>
    </citation>
    <scope>NUCLEOTIDE SEQUENCE [LARGE SCALE GENOMIC DNA]</scope>
    <source>
        <strain evidence="1 2">DSM 18448</strain>
    </source>
</reference>
<accession>A0A852ZF32</accession>
<evidence type="ECO:0000313" key="1">
    <source>
        <dbReference type="EMBL" id="NYH90893.1"/>
    </source>
</evidence>
<name>A0A852ZF32_9ACTN</name>
<proteinExistence type="predicted"/>
<dbReference type="RefSeq" id="WP_179788572.1">
    <property type="nucleotide sequence ID" value="NZ_BAAARR010000016.1"/>
</dbReference>
<keyword evidence="2" id="KW-1185">Reference proteome</keyword>
<dbReference type="Proteomes" id="UP000579605">
    <property type="component" value="Unassembled WGS sequence"/>
</dbReference>
<evidence type="ECO:0000313" key="2">
    <source>
        <dbReference type="Proteomes" id="UP000579605"/>
    </source>
</evidence>
<dbReference type="EMBL" id="JACBZH010000001">
    <property type="protein sequence ID" value="NYH90893.1"/>
    <property type="molecule type" value="Genomic_DNA"/>
</dbReference>
<sequence length="83" mass="8826">MNIDAQNQPAGSTRKAGVDVHSACGGGGDGRVLVTSAAGFIGARASELLLEWKPTTDWRAGVAEFVAWYDAEHRWIGTIRAAR</sequence>
<protein>
    <submittedName>
        <fullName evidence="1">Uncharacterized protein</fullName>
    </submittedName>
</protein>
<comment type="caution">
    <text evidence="1">The sequence shown here is derived from an EMBL/GenBank/DDBJ whole genome shotgun (WGS) entry which is preliminary data.</text>
</comment>
<dbReference type="AlphaFoldDB" id="A0A852ZF32"/>
<gene>
    <name evidence="1" type="ORF">F4554_003531</name>
</gene>
<organism evidence="1 2">
    <name type="scientific">Actinopolymorpha rutila</name>
    <dbReference type="NCBI Taxonomy" id="446787"/>
    <lineage>
        <taxon>Bacteria</taxon>
        <taxon>Bacillati</taxon>
        <taxon>Actinomycetota</taxon>
        <taxon>Actinomycetes</taxon>
        <taxon>Propionibacteriales</taxon>
        <taxon>Actinopolymorphaceae</taxon>
        <taxon>Actinopolymorpha</taxon>
    </lineage>
</organism>